<dbReference type="Proteomes" id="UP001501343">
    <property type="component" value="Unassembled WGS sequence"/>
</dbReference>
<evidence type="ECO:0000256" key="1">
    <source>
        <dbReference type="SAM" id="Phobius"/>
    </source>
</evidence>
<name>A0ABN2PQM6_9MICO</name>
<reference evidence="2 3" key="1">
    <citation type="journal article" date="2019" name="Int. J. Syst. Evol. Microbiol.">
        <title>The Global Catalogue of Microorganisms (GCM) 10K type strain sequencing project: providing services to taxonomists for standard genome sequencing and annotation.</title>
        <authorList>
            <consortium name="The Broad Institute Genomics Platform"/>
            <consortium name="The Broad Institute Genome Sequencing Center for Infectious Disease"/>
            <person name="Wu L."/>
            <person name="Ma J."/>
        </authorList>
    </citation>
    <scope>NUCLEOTIDE SEQUENCE [LARGE SCALE GENOMIC DNA]</scope>
    <source>
        <strain evidence="2 3">JCM 14900</strain>
    </source>
</reference>
<comment type="caution">
    <text evidence="2">The sequence shown here is derived from an EMBL/GenBank/DDBJ whole genome shotgun (WGS) entry which is preliminary data.</text>
</comment>
<sequence>MVALGAVAASAFKVAEGRDGAAWGFMLGGAIGVSISIVVIGLVLVPQAIRVRAVRIANPSAFALGGLTAVGAGDVLRERGFAVGNASGYVAISVDAIGIGVWKGLARIKRVALIPWAQIAAIEVGQITTTRTIPAVVVRLDAADSEVIYGLGVCRRGWLAMFPVLDFARVTNPVGSIRNRRPATST</sequence>
<gene>
    <name evidence="2" type="ORF">GCM10009775_17030</name>
</gene>
<keyword evidence="1" id="KW-0812">Transmembrane</keyword>
<keyword evidence="1" id="KW-1133">Transmembrane helix</keyword>
<keyword evidence="3" id="KW-1185">Reference proteome</keyword>
<keyword evidence="1" id="KW-0472">Membrane</keyword>
<feature type="transmembrane region" description="Helical" evidence="1">
    <location>
        <begin position="27"/>
        <end position="45"/>
    </location>
</feature>
<evidence type="ECO:0000313" key="2">
    <source>
        <dbReference type="EMBL" id="GAA1925400.1"/>
    </source>
</evidence>
<protein>
    <submittedName>
        <fullName evidence="2">Uncharacterized protein</fullName>
    </submittedName>
</protein>
<dbReference type="EMBL" id="BAAAOF010000003">
    <property type="protein sequence ID" value="GAA1925400.1"/>
    <property type="molecule type" value="Genomic_DNA"/>
</dbReference>
<evidence type="ECO:0000313" key="3">
    <source>
        <dbReference type="Proteomes" id="UP001501343"/>
    </source>
</evidence>
<organism evidence="2 3">
    <name type="scientific">Microbacterium aoyamense</name>
    <dbReference type="NCBI Taxonomy" id="344166"/>
    <lineage>
        <taxon>Bacteria</taxon>
        <taxon>Bacillati</taxon>
        <taxon>Actinomycetota</taxon>
        <taxon>Actinomycetes</taxon>
        <taxon>Micrococcales</taxon>
        <taxon>Microbacteriaceae</taxon>
        <taxon>Microbacterium</taxon>
    </lineage>
</organism>
<proteinExistence type="predicted"/>
<accession>A0ABN2PQM6</accession>